<dbReference type="PANTHER" id="PTHR32060:SF30">
    <property type="entry name" value="CARBOXY-TERMINAL PROCESSING PROTEASE CTPA"/>
    <property type="match status" value="1"/>
</dbReference>
<dbReference type="PANTHER" id="PTHR32060">
    <property type="entry name" value="TAIL-SPECIFIC PROTEASE"/>
    <property type="match status" value="1"/>
</dbReference>
<proteinExistence type="predicted"/>
<sequence length="539" mass="62325">MKHFLVFILILAYFTSCNSVKKYNEQITKLHTPEDLKTDVDKLYNQLQKHHPRLYQYTSKADLDYKFDSLKQSIIKPLNTREFYKKIAPVVTYVKQGHVSTAYTVKRFTKKERKKLKKQKLDFYDLEFEFLNDKLLVKNNYGKDSTIIGSEIIKIENDSVSKLIKDYKTRFASDGFNTTLHNRFVAKGFSVFYTRDKGFLDSLNVTLKHKDSVYIKSFNRIAKEEKQDEKDSLEVEKAKPIKLTKQQKKDRRIAQRNKLKFNKKHGFISKSKTYTRNFKFTGKDSAVAYMKIRGFTNGNYKKFYKDVFTKLDSAKTQNLILDLRDNGGGRIAEIDYLYSYLTTKDYQFLNESEVNSRIPFLKFLMSNTMPNSAKVFSGLFSPFIAAHNLINTHKKDGKLYYKFRKYTKTKAPKPLHYKGDIYVLINGNSFSASSLISAQLKGNNRAVFIGEETGGAYNGTVAGIYKVYQMPNSKIKVRMGLMQVDTPQKQSPDGYGVKPDIEIAPTISDRVEGKDPELEWVLNKIETNTSTVLNTSQKI</sequence>
<dbReference type="SMART" id="SM00245">
    <property type="entry name" value="TSPc"/>
    <property type="match status" value="1"/>
</dbReference>
<accession>A0A9X1I557</accession>
<organism evidence="2 3">
    <name type="scientific">Neotamlana laminarinivorans</name>
    <dbReference type="NCBI Taxonomy" id="2883124"/>
    <lineage>
        <taxon>Bacteria</taxon>
        <taxon>Pseudomonadati</taxon>
        <taxon>Bacteroidota</taxon>
        <taxon>Flavobacteriia</taxon>
        <taxon>Flavobacteriales</taxon>
        <taxon>Flavobacteriaceae</taxon>
        <taxon>Neotamlana</taxon>
    </lineage>
</organism>
<dbReference type="EMBL" id="JAJAPW010000009">
    <property type="protein sequence ID" value="MCB4800169.1"/>
    <property type="molecule type" value="Genomic_DNA"/>
</dbReference>
<dbReference type="Gene3D" id="3.90.226.10">
    <property type="entry name" value="2-enoyl-CoA Hydratase, Chain A, domain 1"/>
    <property type="match status" value="1"/>
</dbReference>
<protein>
    <submittedName>
        <fullName evidence="2">Peptidase S41</fullName>
    </submittedName>
</protein>
<dbReference type="Pfam" id="PF03572">
    <property type="entry name" value="Peptidase_S41"/>
    <property type="match status" value="1"/>
</dbReference>
<dbReference type="RefSeq" id="WP_226544648.1">
    <property type="nucleotide sequence ID" value="NZ_JAJAPW010000009.1"/>
</dbReference>
<name>A0A9X1I557_9FLAO</name>
<dbReference type="GO" id="GO:0006508">
    <property type="term" value="P:proteolysis"/>
    <property type="evidence" value="ECO:0007669"/>
    <property type="project" value="InterPro"/>
</dbReference>
<gene>
    <name evidence="2" type="ORF">LG649_15065</name>
</gene>
<keyword evidence="3" id="KW-1185">Reference proteome</keyword>
<evidence type="ECO:0000313" key="3">
    <source>
        <dbReference type="Proteomes" id="UP001139199"/>
    </source>
</evidence>
<comment type="caution">
    <text evidence="2">The sequence shown here is derived from an EMBL/GenBank/DDBJ whole genome shotgun (WGS) entry which is preliminary data.</text>
</comment>
<dbReference type="GO" id="GO:0008236">
    <property type="term" value="F:serine-type peptidase activity"/>
    <property type="evidence" value="ECO:0007669"/>
    <property type="project" value="InterPro"/>
</dbReference>
<dbReference type="AlphaFoldDB" id="A0A9X1I557"/>
<reference evidence="2" key="1">
    <citation type="submission" date="2021-10" db="EMBL/GenBank/DDBJ databases">
        <title>Tamlana sargassums sp. nov., and Tamlana laminarinivorans sp. nov., two new bacteria isolated from the brown alga.</title>
        <authorList>
            <person name="Li J."/>
        </authorList>
    </citation>
    <scope>NUCLEOTIDE SEQUENCE</scope>
    <source>
        <strain evidence="2">PT2-4</strain>
    </source>
</reference>
<dbReference type="GO" id="GO:0004175">
    <property type="term" value="F:endopeptidase activity"/>
    <property type="evidence" value="ECO:0007669"/>
    <property type="project" value="TreeGrafter"/>
</dbReference>
<dbReference type="GO" id="GO:0030288">
    <property type="term" value="C:outer membrane-bounded periplasmic space"/>
    <property type="evidence" value="ECO:0007669"/>
    <property type="project" value="TreeGrafter"/>
</dbReference>
<dbReference type="Proteomes" id="UP001139199">
    <property type="component" value="Unassembled WGS sequence"/>
</dbReference>
<dbReference type="SUPFAM" id="SSF52096">
    <property type="entry name" value="ClpP/crotonase"/>
    <property type="match status" value="1"/>
</dbReference>
<evidence type="ECO:0000313" key="2">
    <source>
        <dbReference type="EMBL" id="MCB4800169.1"/>
    </source>
</evidence>
<evidence type="ECO:0000259" key="1">
    <source>
        <dbReference type="SMART" id="SM00245"/>
    </source>
</evidence>
<feature type="domain" description="Tail specific protease" evidence="1">
    <location>
        <begin position="236"/>
        <end position="504"/>
    </location>
</feature>
<dbReference type="GO" id="GO:0007165">
    <property type="term" value="P:signal transduction"/>
    <property type="evidence" value="ECO:0007669"/>
    <property type="project" value="TreeGrafter"/>
</dbReference>
<dbReference type="InterPro" id="IPR005151">
    <property type="entry name" value="Tail-specific_protease"/>
</dbReference>
<dbReference type="InterPro" id="IPR029045">
    <property type="entry name" value="ClpP/crotonase-like_dom_sf"/>
</dbReference>